<name>A0A0A9HSC6_ARUDO</name>
<sequence length="41" mass="4438">MKCSEEASGCGEASGWTARARRRYAALISRALAPGRRPRTS</sequence>
<reference evidence="1" key="1">
    <citation type="submission" date="2014-09" db="EMBL/GenBank/DDBJ databases">
        <authorList>
            <person name="Magalhaes I.L.F."/>
            <person name="Oliveira U."/>
            <person name="Santos F.R."/>
            <person name="Vidigal T.H.D.A."/>
            <person name="Brescovit A.D."/>
            <person name="Santos A.J."/>
        </authorList>
    </citation>
    <scope>NUCLEOTIDE SEQUENCE</scope>
    <source>
        <tissue evidence="1">Shoot tissue taken approximately 20 cm above the soil surface</tissue>
    </source>
</reference>
<dbReference type="AlphaFoldDB" id="A0A0A9HSC6"/>
<organism evidence="1">
    <name type="scientific">Arundo donax</name>
    <name type="common">Giant reed</name>
    <name type="synonym">Donax arundinaceus</name>
    <dbReference type="NCBI Taxonomy" id="35708"/>
    <lineage>
        <taxon>Eukaryota</taxon>
        <taxon>Viridiplantae</taxon>
        <taxon>Streptophyta</taxon>
        <taxon>Embryophyta</taxon>
        <taxon>Tracheophyta</taxon>
        <taxon>Spermatophyta</taxon>
        <taxon>Magnoliopsida</taxon>
        <taxon>Liliopsida</taxon>
        <taxon>Poales</taxon>
        <taxon>Poaceae</taxon>
        <taxon>PACMAD clade</taxon>
        <taxon>Arundinoideae</taxon>
        <taxon>Arundineae</taxon>
        <taxon>Arundo</taxon>
    </lineage>
</organism>
<protein>
    <submittedName>
        <fullName evidence="1">Uncharacterized protein</fullName>
    </submittedName>
</protein>
<accession>A0A0A9HSC6</accession>
<proteinExistence type="predicted"/>
<reference evidence="1" key="2">
    <citation type="journal article" date="2015" name="Data Brief">
        <title>Shoot transcriptome of the giant reed, Arundo donax.</title>
        <authorList>
            <person name="Barrero R.A."/>
            <person name="Guerrero F.D."/>
            <person name="Moolhuijzen P."/>
            <person name="Goolsby J.A."/>
            <person name="Tidwell J."/>
            <person name="Bellgard S.E."/>
            <person name="Bellgard M.I."/>
        </authorList>
    </citation>
    <scope>NUCLEOTIDE SEQUENCE</scope>
    <source>
        <tissue evidence="1">Shoot tissue taken approximately 20 cm above the soil surface</tissue>
    </source>
</reference>
<dbReference type="EMBL" id="GBRH01159172">
    <property type="protein sequence ID" value="JAE38724.1"/>
    <property type="molecule type" value="Transcribed_RNA"/>
</dbReference>
<evidence type="ECO:0000313" key="1">
    <source>
        <dbReference type="EMBL" id="JAE38724.1"/>
    </source>
</evidence>